<dbReference type="AlphaFoldDB" id="E7RN53"/>
<comment type="caution">
    <text evidence="1">The sequence shown here is derived from an EMBL/GenBank/DDBJ whole genome shotgun (WGS) entry which is preliminary data.</text>
</comment>
<gene>
    <name evidence="1" type="ORF">HMPREF0663_10553</name>
</gene>
<name>E7RN53_9BACT</name>
<protein>
    <submittedName>
        <fullName evidence="1">Uncharacterized protein</fullName>
    </submittedName>
</protein>
<proteinExistence type="predicted"/>
<dbReference type="Proteomes" id="UP000005580">
    <property type="component" value="Unassembled WGS sequence"/>
</dbReference>
<evidence type="ECO:0000313" key="1">
    <source>
        <dbReference type="EMBL" id="EFZ38184.1"/>
    </source>
</evidence>
<keyword evidence="2" id="KW-1185">Reference proteome</keyword>
<sequence length="39" mass="4785">MTYFIAKREVVRHYKVCLFRISNQIYRTFLAVAERFSKV</sequence>
<dbReference type="EMBL" id="AEPE02000002">
    <property type="protein sequence ID" value="EFZ38184.1"/>
    <property type="molecule type" value="Genomic_DNA"/>
</dbReference>
<reference evidence="1" key="1">
    <citation type="submission" date="2011-01" db="EMBL/GenBank/DDBJ databases">
        <authorList>
            <person name="Muzny D."/>
            <person name="Qin X."/>
            <person name="Buhay C."/>
            <person name="Dugan-Rocha S."/>
            <person name="Ding Y."/>
            <person name="Chen G."/>
            <person name="Hawes A."/>
            <person name="Holder M."/>
            <person name="Jhangiani S."/>
            <person name="Johnson A."/>
            <person name="Khan Z."/>
            <person name="Li Z."/>
            <person name="Liu W."/>
            <person name="Liu X."/>
            <person name="Perez L."/>
            <person name="Shen H."/>
            <person name="Wang Q."/>
            <person name="Watt J."/>
            <person name="Xi L."/>
            <person name="Xin Y."/>
            <person name="Zhou J."/>
            <person name="Deng J."/>
            <person name="Jiang H."/>
            <person name="Liu Y."/>
            <person name="Qu J."/>
            <person name="Song X.-Z."/>
            <person name="Zhang L."/>
            <person name="Villasana D."/>
            <person name="Johnson A."/>
            <person name="Liu J."/>
            <person name="Liyanage D."/>
            <person name="Lorensuhewa L."/>
            <person name="Robinson T."/>
            <person name="Song A."/>
            <person name="Song B.-B."/>
            <person name="Dinh H."/>
            <person name="Thornton R."/>
            <person name="Coyle M."/>
            <person name="Francisco L."/>
            <person name="Jackson L."/>
            <person name="Javaid M."/>
            <person name="Korchina V."/>
            <person name="Kovar C."/>
            <person name="Mata R."/>
            <person name="Mathew T."/>
            <person name="Ngo R."/>
            <person name="Nguyen L."/>
            <person name="Nguyen N."/>
            <person name="Okwuonu G."/>
            <person name="Ongeri F."/>
            <person name="Pham C."/>
            <person name="Simmons D."/>
            <person name="Wilczek-Boney K."/>
            <person name="Hale W."/>
            <person name="Jakkamsetti A."/>
            <person name="Pham P."/>
            <person name="Ruth R."/>
            <person name="San Lucas F."/>
            <person name="Warren J."/>
            <person name="Zhang J."/>
            <person name="Zhao Z."/>
            <person name="Zhou C."/>
            <person name="Zhu D."/>
            <person name="Lee S."/>
            <person name="Bess C."/>
            <person name="Blankenburg K."/>
            <person name="Forbes L."/>
            <person name="Fu Q."/>
            <person name="Gubbala S."/>
            <person name="Hirani K."/>
            <person name="Jayaseelan J.C."/>
            <person name="Lara F."/>
            <person name="Munidasa M."/>
            <person name="Palculict T."/>
            <person name="Patil S."/>
            <person name="Pu L.-L."/>
            <person name="Saada N."/>
            <person name="Tang L."/>
            <person name="Weissenberger G."/>
            <person name="Zhu Y."/>
            <person name="Hemphill L."/>
            <person name="Shang Y."/>
            <person name="Youmans B."/>
            <person name="Ayvaz T."/>
            <person name="Ross M."/>
            <person name="Santibanez J."/>
            <person name="Aqrawi P."/>
            <person name="Gross S."/>
            <person name="Joshi V."/>
            <person name="Fowler G."/>
            <person name="Nazareth L."/>
            <person name="Reid J."/>
            <person name="Worley K."/>
            <person name="Petrosino J."/>
            <person name="Highlander S."/>
            <person name="Gibbs R."/>
        </authorList>
    </citation>
    <scope>NUCLEOTIDE SEQUENCE [LARGE SCALE GENOMIC DNA]</scope>
    <source>
        <strain evidence="1">ATCC 33269</strain>
    </source>
</reference>
<dbReference type="HOGENOM" id="CLU_3314790_0_0_10"/>
<evidence type="ECO:0000313" key="2">
    <source>
        <dbReference type="Proteomes" id="UP000005580"/>
    </source>
</evidence>
<accession>E7RN53</accession>
<organism evidence="1 2">
    <name type="scientific">Hoylesella oralis ATCC 33269</name>
    <dbReference type="NCBI Taxonomy" id="873533"/>
    <lineage>
        <taxon>Bacteria</taxon>
        <taxon>Pseudomonadati</taxon>
        <taxon>Bacteroidota</taxon>
        <taxon>Bacteroidia</taxon>
        <taxon>Bacteroidales</taxon>
        <taxon>Prevotellaceae</taxon>
        <taxon>Hoylesella</taxon>
    </lineage>
</organism>